<dbReference type="RefSeq" id="XP_027608617.1">
    <property type="nucleotide sequence ID" value="XM_027752816.1"/>
</dbReference>
<reference evidence="1 2" key="1">
    <citation type="journal article" date="2018" name="Sci. Rep.">
        <title>Genome sequence of the cauliflower mushroom Sparassis crispa (Hanabiratake) and its association with beneficial usage.</title>
        <authorList>
            <person name="Kiyama R."/>
            <person name="Furutani Y."/>
            <person name="Kawaguchi K."/>
            <person name="Nakanishi T."/>
        </authorList>
    </citation>
    <scope>NUCLEOTIDE SEQUENCE [LARGE SCALE GENOMIC DNA]</scope>
</reference>
<dbReference type="OrthoDB" id="2780168at2759"/>
<evidence type="ECO:0000313" key="1">
    <source>
        <dbReference type="EMBL" id="GBE77704.1"/>
    </source>
</evidence>
<dbReference type="GeneID" id="38774621"/>
<dbReference type="Proteomes" id="UP000287166">
    <property type="component" value="Unassembled WGS sequence"/>
</dbReference>
<evidence type="ECO:0008006" key="3">
    <source>
        <dbReference type="Google" id="ProtNLM"/>
    </source>
</evidence>
<evidence type="ECO:0000313" key="2">
    <source>
        <dbReference type="Proteomes" id="UP000287166"/>
    </source>
</evidence>
<dbReference type="EMBL" id="BFAD01000001">
    <property type="protein sequence ID" value="GBE77704.1"/>
    <property type="molecule type" value="Genomic_DNA"/>
</dbReference>
<dbReference type="AlphaFoldDB" id="A0A401G6C8"/>
<protein>
    <recommendedName>
        <fullName evidence="3">F-box domain-containing protein</fullName>
    </recommendedName>
</protein>
<accession>A0A401G6C8</accession>
<proteinExistence type="predicted"/>
<comment type="caution">
    <text evidence="1">The sequence shown here is derived from an EMBL/GenBank/DDBJ whole genome shotgun (WGS) entry which is preliminary data.</text>
</comment>
<keyword evidence="2" id="KW-1185">Reference proteome</keyword>
<gene>
    <name evidence="1" type="ORF">SCP_0105860</name>
</gene>
<sequence length="174" mass="19982">MLTFPHLRVLSLHHEVSSPEDVYGFIHRHSSLLEVNVSFSSFRHFLSLESLMLLVEGTGIWTHQFTLGDEHERDMSQGSSNIGFKSFAFTRMPLASDPTHSSQGPLYELTRLALPVKIQAAFWSSDEWVSDVPQFLATADVFRAVEELRLSYENIQLYKKFTDFMREIGERLKG</sequence>
<organism evidence="1 2">
    <name type="scientific">Sparassis crispa</name>
    <dbReference type="NCBI Taxonomy" id="139825"/>
    <lineage>
        <taxon>Eukaryota</taxon>
        <taxon>Fungi</taxon>
        <taxon>Dikarya</taxon>
        <taxon>Basidiomycota</taxon>
        <taxon>Agaricomycotina</taxon>
        <taxon>Agaricomycetes</taxon>
        <taxon>Polyporales</taxon>
        <taxon>Sparassidaceae</taxon>
        <taxon>Sparassis</taxon>
    </lineage>
</organism>
<dbReference type="InParanoid" id="A0A401G6C8"/>
<name>A0A401G6C8_9APHY</name>